<dbReference type="GO" id="GO:0022857">
    <property type="term" value="F:transmembrane transporter activity"/>
    <property type="evidence" value="ECO:0007669"/>
    <property type="project" value="TreeGrafter"/>
</dbReference>
<keyword evidence="8" id="KW-0406">Ion transport</keyword>
<dbReference type="AlphaFoldDB" id="A0A1B0D3X4"/>
<evidence type="ECO:0000313" key="11">
    <source>
        <dbReference type="EnsemblMetazoa" id="PPAI002047-PA"/>
    </source>
</evidence>
<dbReference type="GO" id="GO:0010960">
    <property type="term" value="P:magnesium ion homeostasis"/>
    <property type="evidence" value="ECO:0007669"/>
    <property type="project" value="InterPro"/>
</dbReference>
<keyword evidence="9" id="KW-0129">CBS domain</keyword>
<evidence type="ECO:0000256" key="10">
    <source>
        <dbReference type="ARBA" id="ARBA00023136"/>
    </source>
</evidence>
<reference evidence="11" key="1">
    <citation type="submission" date="2022-08" db="UniProtKB">
        <authorList>
            <consortium name="EnsemblMetazoa"/>
        </authorList>
    </citation>
    <scope>IDENTIFICATION</scope>
    <source>
        <strain evidence="11">Israel</strain>
    </source>
</reference>
<dbReference type="GO" id="GO:0005886">
    <property type="term" value="C:plasma membrane"/>
    <property type="evidence" value="ECO:0007669"/>
    <property type="project" value="UniProtKB-SubCell"/>
</dbReference>
<evidence type="ECO:0000256" key="1">
    <source>
        <dbReference type="ARBA" id="ARBA00004651"/>
    </source>
</evidence>
<dbReference type="Pfam" id="PF25562">
    <property type="entry name" value="CNBH_CNNM2_C"/>
    <property type="match status" value="1"/>
</dbReference>
<dbReference type="Proteomes" id="UP000092462">
    <property type="component" value="Unassembled WGS sequence"/>
</dbReference>
<comment type="similarity">
    <text evidence="2">Belongs to the ACDP family.</text>
</comment>
<evidence type="ECO:0000256" key="3">
    <source>
        <dbReference type="ARBA" id="ARBA00022448"/>
    </source>
</evidence>
<evidence type="ECO:0000256" key="7">
    <source>
        <dbReference type="ARBA" id="ARBA00022989"/>
    </source>
</evidence>
<evidence type="ECO:0000256" key="5">
    <source>
        <dbReference type="ARBA" id="ARBA00022692"/>
    </source>
</evidence>
<proteinExistence type="inferred from homology"/>
<evidence type="ECO:0000256" key="6">
    <source>
        <dbReference type="ARBA" id="ARBA00022737"/>
    </source>
</evidence>
<keyword evidence="4" id="KW-1003">Cell membrane</keyword>
<evidence type="ECO:0000256" key="2">
    <source>
        <dbReference type="ARBA" id="ARBA00010484"/>
    </source>
</evidence>
<dbReference type="VEuPathDB" id="VectorBase:PPAPM1_001402"/>
<dbReference type="GO" id="GO:0006811">
    <property type="term" value="P:monoatomic ion transport"/>
    <property type="evidence" value="ECO:0007669"/>
    <property type="project" value="UniProtKB-KW"/>
</dbReference>
<organism evidence="11 12">
    <name type="scientific">Phlebotomus papatasi</name>
    <name type="common">Sandfly</name>
    <dbReference type="NCBI Taxonomy" id="29031"/>
    <lineage>
        <taxon>Eukaryota</taxon>
        <taxon>Metazoa</taxon>
        <taxon>Ecdysozoa</taxon>
        <taxon>Arthropoda</taxon>
        <taxon>Hexapoda</taxon>
        <taxon>Insecta</taxon>
        <taxon>Pterygota</taxon>
        <taxon>Neoptera</taxon>
        <taxon>Endopterygota</taxon>
        <taxon>Diptera</taxon>
        <taxon>Nematocera</taxon>
        <taxon>Psychodoidea</taxon>
        <taxon>Psychodidae</taxon>
        <taxon>Phlebotomus</taxon>
        <taxon>Phlebotomus</taxon>
    </lineage>
</organism>
<dbReference type="SUPFAM" id="SSF54631">
    <property type="entry name" value="CBS-domain pair"/>
    <property type="match status" value="1"/>
</dbReference>
<dbReference type="CDD" id="cd04590">
    <property type="entry name" value="CBS_pair_CorC_HlyC_assoc"/>
    <property type="match status" value="1"/>
</dbReference>
<keyword evidence="12" id="KW-1185">Reference proteome</keyword>
<keyword evidence="3" id="KW-0813">Transport</keyword>
<keyword evidence="6" id="KW-0677">Repeat</keyword>
<dbReference type="PROSITE" id="PS51846">
    <property type="entry name" value="CNNM"/>
    <property type="match status" value="1"/>
</dbReference>
<dbReference type="InterPro" id="IPR046342">
    <property type="entry name" value="CBS_dom_sf"/>
</dbReference>
<dbReference type="InterPro" id="IPR045095">
    <property type="entry name" value="ACDP"/>
</dbReference>
<dbReference type="InterPro" id="IPR044751">
    <property type="entry name" value="Ion_transp-like_CBS"/>
</dbReference>
<evidence type="ECO:0000256" key="4">
    <source>
        <dbReference type="ARBA" id="ARBA00022475"/>
    </source>
</evidence>
<evidence type="ECO:0000256" key="9">
    <source>
        <dbReference type="ARBA" id="ARBA00023122"/>
    </source>
</evidence>
<dbReference type="PANTHER" id="PTHR12064:SF94">
    <property type="entry name" value="UNEXTENDED PROTEIN"/>
    <property type="match status" value="1"/>
</dbReference>
<comment type="subcellular location">
    <subcellularLocation>
        <location evidence="1">Cell membrane</location>
        <topology evidence="1">Multi-pass membrane protein</topology>
    </subcellularLocation>
</comment>
<dbReference type="Pfam" id="PF01595">
    <property type="entry name" value="CNNM"/>
    <property type="match status" value="1"/>
</dbReference>
<keyword evidence="7" id="KW-1133">Transmembrane helix</keyword>
<dbReference type="Gene3D" id="3.10.580.10">
    <property type="entry name" value="CBS-domain"/>
    <property type="match status" value="1"/>
</dbReference>
<dbReference type="InterPro" id="IPR002550">
    <property type="entry name" value="CNNM"/>
</dbReference>
<dbReference type="VEuPathDB" id="VectorBase:PPAI002047"/>
<name>A0A1B0D3X4_PHLPP</name>
<dbReference type="PANTHER" id="PTHR12064">
    <property type="entry name" value="METAL TRANSPORTER CNNM"/>
    <property type="match status" value="1"/>
</dbReference>
<sequence>MSQKVFNTVLLRTRGSWTFCLICVALLGMSTANKESISSLEVTDKTENQEKMLQNLNKTVHMKHAIIRIDGFRVEQSEKEPRVSDNGIPELMSDTQVLLRIFGTGFTDNMEIVLTSKPNPFGGPCLVTSTEAFPIIRGSVTNRTALVHIIVPHVSGDLFFCAKESYNGTTVESAIGTAPFVHQGICDWLRLRTYEKILPLWVSLVIIGVCLMFSALFSGLNLGLMSLDRTELKILRNTGTEKEKEYASKIQPVRDHGNYLLCSILLGNVLVNSTFTILLDGLTSGLIAVICSTIAIVIFGEITPQAICSRHGLAVGAKTIYITRAVMLITWPLSYPTSKILDLLLGEEIGNVYNRERLKELVRVTRDINDLDKDEVNIISGALELRKKTVSDVMTHIEDAFMLELGALLDFETVSEILKSGFSRIPVYEGERANIVTLLYIKDLAFVDPDDNTPLKTLCEFYQNSCHFVFDDVTLDVMFKQFKEGNKGHMAFVHRVNSEGDGDPFYETIGLVTLEDVIEEMIQAEIMDETDVYTDNRTKVRRNKTKKQDFTVFAERRENHRIRISPQLTLATFQYLSTTVDAFKSDFVSETILRRLLNQDIINHIKCKGKTALILVFRSINKERL</sequence>
<accession>A0A1B0D3X4</accession>
<protein>
    <submittedName>
        <fullName evidence="11">Uncharacterized protein</fullName>
    </submittedName>
</protein>
<dbReference type="FunFam" id="3.10.580.10:FF:000001">
    <property type="entry name" value="Putative metal transporter CNNM3 isoform 2"/>
    <property type="match status" value="1"/>
</dbReference>
<dbReference type="EnsemblMetazoa" id="PPAI002047-RA">
    <property type="protein sequence ID" value="PPAI002047-PA"/>
    <property type="gene ID" value="PPAI002047"/>
</dbReference>
<evidence type="ECO:0000256" key="8">
    <source>
        <dbReference type="ARBA" id="ARBA00023065"/>
    </source>
</evidence>
<evidence type="ECO:0000313" key="12">
    <source>
        <dbReference type="Proteomes" id="UP000092462"/>
    </source>
</evidence>
<keyword evidence="5" id="KW-0812">Transmembrane</keyword>
<dbReference type="EMBL" id="AJVK01011087">
    <property type="status" value="NOT_ANNOTATED_CDS"/>
    <property type="molecule type" value="Genomic_DNA"/>
</dbReference>
<dbReference type="EMBL" id="AJVK01011086">
    <property type="status" value="NOT_ANNOTATED_CDS"/>
    <property type="molecule type" value="Genomic_DNA"/>
</dbReference>
<keyword evidence="10" id="KW-0472">Membrane</keyword>